<evidence type="ECO:0000256" key="9">
    <source>
        <dbReference type="SAM" id="Phobius"/>
    </source>
</evidence>
<dbReference type="RefSeq" id="WP_069152129.1">
    <property type="nucleotide sequence ID" value="NZ_MCGH01000002.1"/>
</dbReference>
<feature type="transmembrane region" description="Helical" evidence="9">
    <location>
        <begin position="401"/>
        <end position="421"/>
    </location>
</feature>
<dbReference type="GO" id="GO:0003700">
    <property type="term" value="F:DNA-binding transcription factor activity"/>
    <property type="evidence" value="ECO:0007669"/>
    <property type="project" value="InterPro"/>
</dbReference>
<organism evidence="10 11">
    <name type="scientific">Eisenbergiella tayi</name>
    <dbReference type="NCBI Taxonomy" id="1432052"/>
    <lineage>
        <taxon>Bacteria</taxon>
        <taxon>Bacillati</taxon>
        <taxon>Bacillota</taxon>
        <taxon>Clostridia</taxon>
        <taxon>Lachnospirales</taxon>
        <taxon>Lachnospiraceae</taxon>
        <taxon>Eisenbergiella</taxon>
    </lineage>
</organism>
<keyword evidence="4 8" id="KW-1003">Cell membrane</keyword>
<dbReference type="InterPro" id="IPR024194">
    <property type="entry name" value="Ac/AlaTfrase_AlgI/DltB"/>
</dbReference>
<proteinExistence type="inferred from homology"/>
<feature type="transmembrane region" description="Helical" evidence="9">
    <location>
        <begin position="6"/>
        <end position="23"/>
    </location>
</feature>
<dbReference type="PIRSF" id="PIRSF016636">
    <property type="entry name" value="AlgI_DltB"/>
    <property type="match status" value="1"/>
</dbReference>
<dbReference type="PROSITE" id="PS00032">
    <property type="entry name" value="ANTENNAPEDIA"/>
    <property type="match status" value="1"/>
</dbReference>
<evidence type="ECO:0000256" key="7">
    <source>
        <dbReference type="ARBA" id="ARBA00023136"/>
    </source>
</evidence>
<dbReference type="GO" id="GO:0003677">
    <property type="term" value="F:DNA binding"/>
    <property type="evidence" value="ECO:0007669"/>
    <property type="project" value="InterPro"/>
</dbReference>
<dbReference type="InterPro" id="IPR001827">
    <property type="entry name" value="Homeobox_Antennapedia_CS"/>
</dbReference>
<dbReference type="PIRSF" id="PIRSF500217">
    <property type="entry name" value="AlgI"/>
    <property type="match status" value="1"/>
</dbReference>
<accession>A0A1E3ABB3</accession>
<sequence>MVFSSIPFLFFFLPFCLILYYAVPYSWKNGVLLVFSLIFYAWGEPVYILLMLFASGVDFCNGRLMTRFGTTQGRRRFFLCCSVVINLSVLAFFKYADFLIMTFNSVFRTSFAPLGLGLPVGISFFTFQTMSYSIDLYRRKVPVEKNYFTYLTYVSMFPQLVAGPIVRFATVNEELHSRKIKKEEAEKGILRFMQGLFKKVLIANQVGAMWEEIRLLPAVQVSSATAWLGAAAFTLQLYFDFSAYSDMAIGMGWMLGFHFPENFRYPLSSVSVTDFWRRWHISLSTWFRDYVYIPLGGNRKGVARHLRNMLIVWFLTGLWHGAAWNFVLWGLYYGLLLALEKYVWGRWLERLPAIVQHAYTLLIVVFGFVIFVFDDMGALGLYLRSMAACAGNSWWGEEFLWYVSNYGAVLFAAVLLAFPVYPWMKRKMSSLGSVGGAALRAVSLAGYVLLFLLTTAFLVNDTYNPFLYFRF</sequence>
<comment type="similarity">
    <text evidence="2 8">Belongs to the membrane-bound acyltransferase family.</text>
</comment>
<evidence type="ECO:0000256" key="6">
    <source>
        <dbReference type="ARBA" id="ARBA00022989"/>
    </source>
</evidence>
<dbReference type="PANTHER" id="PTHR13285">
    <property type="entry name" value="ACYLTRANSFERASE"/>
    <property type="match status" value="1"/>
</dbReference>
<dbReference type="GO" id="GO:0005886">
    <property type="term" value="C:plasma membrane"/>
    <property type="evidence" value="ECO:0007669"/>
    <property type="project" value="UniProtKB-SubCell"/>
</dbReference>
<dbReference type="EC" id="2.3.1.-" evidence="10"/>
<feature type="transmembrane region" description="Helical" evidence="9">
    <location>
        <begin position="30"/>
        <end position="56"/>
    </location>
</feature>
<feature type="transmembrane region" description="Helical" evidence="9">
    <location>
        <begin position="76"/>
        <end position="93"/>
    </location>
</feature>
<dbReference type="Pfam" id="PF03062">
    <property type="entry name" value="MBOAT"/>
    <property type="match status" value="1"/>
</dbReference>
<evidence type="ECO:0000256" key="4">
    <source>
        <dbReference type="ARBA" id="ARBA00022475"/>
    </source>
</evidence>
<keyword evidence="8 10" id="KW-0808">Transferase</keyword>
<evidence type="ECO:0000256" key="5">
    <source>
        <dbReference type="ARBA" id="ARBA00022692"/>
    </source>
</evidence>
<reference evidence="10 11" key="1">
    <citation type="submission" date="2016-07" db="EMBL/GenBank/DDBJ databases">
        <title>Characterization of isolates of Eisenbergiella tayi derived from blood cultures, using whole genome sequencing.</title>
        <authorList>
            <person name="Burdz T."/>
            <person name="Wiebe D."/>
            <person name="Huynh C."/>
            <person name="Bernard K."/>
        </authorList>
    </citation>
    <scope>NUCLEOTIDE SEQUENCE [LARGE SCALE GENOMIC DNA]</scope>
    <source>
        <strain evidence="10 11">NML 110608</strain>
    </source>
</reference>
<dbReference type="Proteomes" id="UP000094067">
    <property type="component" value="Unassembled WGS sequence"/>
</dbReference>
<comment type="caution">
    <text evidence="10">The sequence shown here is derived from an EMBL/GenBank/DDBJ whole genome shotgun (WGS) entry which is preliminary data.</text>
</comment>
<feature type="transmembrane region" description="Helical" evidence="9">
    <location>
        <begin position="353"/>
        <end position="372"/>
    </location>
</feature>
<dbReference type="PANTHER" id="PTHR13285:SF18">
    <property type="entry name" value="PROTEIN-CYSTEINE N-PALMITOYLTRANSFERASE RASP"/>
    <property type="match status" value="1"/>
</dbReference>
<dbReference type="GO" id="GO:0042121">
    <property type="term" value="P:alginic acid biosynthetic process"/>
    <property type="evidence" value="ECO:0007669"/>
    <property type="project" value="InterPro"/>
</dbReference>
<dbReference type="EMBL" id="MCGH01000002">
    <property type="protein sequence ID" value="ODM06054.1"/>
    <property type="molecule type" value="Genomic_DNA"/>
</dbReference>
<keyword evidence="7 8" id="KW-0472">Membrane</keyword>
<comment type="subcellular location">
    <subcellularLocation>
        <location evidence="1">Cell membrane</location>
        <topology evidence="1">Multi-pass membrane protein</topology>
    </subcellularLocation>
</comment>
<dbReference type="GO" id="GO:0016746">
    <property type="term" value="F:acyltransferase activity"/>
    <property type="evidence" value="ECO:0007669"/>
    <property type="project" value="UniProtKB-KW"/>
</dbReference>
<feature type="transmembrane region" description="Helical" evidence="9">
    <location>
        <begin position="441"/>
        <end position="459"/>
    </location>
</feature>
<dbReference type="AlphaFoldDB" id="A0A1E3ABB3"/>
<evidence type="ECO:0000256" key="8">
    <source>
        <dbReference type="PIRNR" id="PIRNR016636"/>
    </source>
</evidence>
<evidence type="ECO:0000256" key="2">
    <source>
        <dbReference type="ARBA" id="ARBA00010323"/>
    </source>
</evidence>
<evidence type="ECO:0000256" key="3">
    <source>
        <dbReference type="ARBA" id="ARBA00022473"/>
    </source>
</evidence>
<dbReference type="InterPro" id="IPR004299">
    <property type="entry name" value="MBOAT_fam"/>
</dbReference>
<protein>
    <submittedName>
        <fullName evidence="10">Peptidoglycan O-acetyltransferase</fullName>
        <ecNumber evidence="10">2.3.1.-</ecNumber>
    </submittedName>
</protein>
<dbReference type="PATRIC" id="fig|1432052.4.peg.2171"/>
<feature type="transmembrane region" description="Helical" evidence="9">
    <location>
        <begin position="147"/>
        <end position="169"/>
    </location>
</feature>
<keyword evidence="8 10" id="KW-0012">Acyltransferase</keyword>
<feature type="transmembrane region" description="Helical" evidence="9">
    <location>
        <begin position="105"/>
        <end position="127"/>
    </location>
</feature>
<evidence type="ECO:0000313" key="10">
    <source>
        <dbReference type="EMBL" id="ODM06054.1"/>
    </source>
</evidence>
<evidence type="ECO:0000256" key="1">
    <source>
        <dbReference type="ARBA" id="ARBA00004651"/>
    </source>
</evidence>
<keyword evidence="3" id="KW-0217">Developmental protein</keyword>
<gene>
    <name evidence="10" type="primary">patA_9</name>
    <name evidence="10" type="ORF">BEI61_01943</name>
</gene>
<keyword evidence="6 9" id="KW-1133">Transmembrane helix</keyword>
<evidence type="ECO:0000313" key="11">
    <source>
        <dbReference type="Proteomes" id="UP000094067"/>
    </source>
</evidence>
<feature type="transmembrane region" description="Helical" evidence="9">
    <location>
        <begin position="310"/>
        <end position="333"/>
    </location>
</feature>
<dbReference type="InterPro" id="IPR028362">
    <property type="entry name" value="AlgI"/>
</dbReference>
<name>A0A1E3ABB3_9FIRM</name>
<keyword evidence="5 9" id="KW-0812">Transmembrane</keyword>
<dbReference type="InterPro" id="IPR051085">
    <property type="entry name" value="MB_O-acyltransferase"/>
</dbReference>